<dbReference type="InterPro" id="IPR029036">
    <property type="entry name" value="P5CR_dimer"/>
</dbReference>
<dbReference type="InterPro" id="IPR008927">
    <property type="entry name" value="6-PGluconate_DH-like_C_sf"/>
</dbReference>
<protein>
    <recommendedName>
        <fullName evidence="4 5">Pyrroline-5-carboxylate reductase</fullName>
        <shortName evidence="4">P5C reductase</shortName>
        <shortName evidence="4">P5CR</shortName>
        <ecNumber evidence="4 5">1.5.1.2</ecNumber>
    </recommendedName>
    <alternativeName>
        <fullName evidence="4">PCA reductase</fullName>
    </alternativeName>
</protein>
<evidence type="ECO:0000313" key="9">
    <source>
        <dbReference type="EMBL" id="SHK46183.1"/>
    </source>
</evidence>
<evidence type="ECO:0000256" key="3">
    <source>
        <dbReference type="ARBA" id="ARBA00023002"/>
    </source>
</evidence>
<evidence type="ECO:0000313" key="10">
    <source>
        <dbReference type="Proteomes" id="UP000184474"/>
    </source>
</evidence>
<dbReference type="InterPro" id="IPR028939">
    <property type="entry name" value="P5C_Rdtase_cat_N"/>
</dbReference>
<dbReference type="SUPFAM" id="SSF48179">
    <property type="entry name" value="6-phosphogluconate dehydrogenase C-terminal domain-like"/>
    <property type="match status" value="1"/>
</dbReference>
<dbReference type="InterPro" id="IPR000304">
    <property type="entry name" value="Pyrroline-COOH_reductase"/>
</dbReference>
<dbReference type="Gene3D" id="1.10.3730.10">
    <property type="entry name" value="ProC C-terminal domain-like"/>
    <property type="match status" value="1"/>
</dbReference>
<dbReference type="Gene3D" id="3.40.50.720">
    <property type="entry name" value="NAD(P)-binding Rossmann-like Domain"/>
    <property type="match status" value="1"/>
</dbReference>
<evidence type="ECO:0000256" key="6">
    <source>
        <dbReference type="PIRSR" id="PIRSR000193-1"/>
    </source>
</evidence>
<dbReference type="InterPro" id="IPR036291">
    <property type="entry name" value="NAD(P)-bd_dom_sf"/>
</dbReference>
<dbReference type="UniPathway" id="UPA00098">
    <property type="reaction ID" value="UER00361"/>
</dbReference>
<reference evidence="10" key="1">
    <citation type="submission" date="2016-11" db="EMBL/GenBank/DDBJ databases">
        <authorList>
            <person name="Varghese N."/>
            <person name="Submissions S."/>
        </authorList>
    </citation>
    <scope>NUCLEOTIDE SEQUENCE [LARGE SCALE GENOMIC DNA]</scope>
    <source>
        <strain evidence="10">DSM 26134</strain>
    </source>
</reference>
<feature type="domain" description="Pyrroline-5-carboxylate reductase dimerisation" evidence="8">
    <location>
        <begin position="160"/>
        <end position="263"/>
    </location>
</feature>
<evidence type="ECO:0000256" key="2">
    <source>
        <dbReference type="ARBA" id="ARBA00022857"/>
    </source>
</evidence>
<comment type="similarity">
    <text evidence="1 4">Belongs to the pyrroline-5-carboxylate reductase family.</text>
</comment>
<dbReference type="EC" id="1.5.1.2" evidence="4 5"/>
<dbReference type="PANTHER" id="PTHR11645:SF0">
    <property type="entry name" value="PYRROLINE-5-CARBOXYLATE REDUCTASE 3"/>
    <property type="match status" value="1"/>
</dbReference>
<evidence type="ECO:0000256" key="1">
    <source>
        <dbReference type="ARBA" id="ARBA00005525"/>
    </source>
</evidence>
<dbReference type="SUPFAM" id="SSF51735">
    <property type="entry name" value="NAD(P)-binding Rossmann-fold domains"/>
    <property type="match status" value="1"/>
</dbReference>
<proteinExistence type="inferred from homology"/>
<feature type="binding site" evidence="6">
    <location>
        <begin position="6"/>
        <end position="11"/>
    </location>
    <ligand>
        <name>NADP(+)</name>
        <dbReference type="ChEBI" id="CHEBI:58349"/>
    </ligand>
</feature>
<sequence>MKIALIGVGNLGLSIAQGLVDQTNFDIEQLVLTKRNVSNLDGWKKHPHVLVTPSNIDAVRASDVIILCVQPSQINTILNEIKDELDEKRHVLISTITGRKISEIAEIVGNKIAIIRSMPNTAISVGESMTCISTNGTGKAKIGLAEEIFNAMGETLVIDESKMQAATVVCASGIAFWMRLIRATTQGAIQLGFDAPEAKHMATQACMGAATLLLESGNHPEEEIDKVTTPQGCTISGLNEMEHEGLSSALIKGLMKSYEKISQIMTDK</sequence>
<keyword evidence="4" id="KW-0963">Cytoplasm</keyword>
<dbReference type="Proteomes" id="UP000184474">
    <property type="component" value="Unassembled WGS sequence"/>
</dbReference>
<evidence type="ECO:0000259" key="7">
    <source>
        <dbReference type="Pfam" id="PF03807"/>
    </source>
</evidence>
<keyword evidence="3 4" id="KW-0560">Oxidoreductase</keyword>
<keyword evidence="4" id="KW-0641">Proline biosynthesis</keyword>
<dbReference type="FunFam" id="1.10.3730.10:FF:000001">
    <property type="entry name" value="Pyrroline-5-carboxylate reductase"/>
    <property type="match status" value="1"/>
</dbReference>
<evidence type="ECO:0000256" key="5">
    <source>
        <dbReference type="NCBIfam" id="TIGR00112"/>
    </source>
</evidence>
<keyword evidence="4" id="KW-0028">Amino-acid biosynthesis</keyword>
<dbReference type="NCBIfam" id="TIGR00112">
    <property type="entry name" value="proC"/>
    <property type="match status" value="1"/>
</dbReference>
<organism evidence="9 10">
    <name type="scientific">Reichenbachiella agariperforans</name>
    <dbReference type="NCBI Taxonomy" id="156994"/>
    <lineage>
        <taxon>Bacteria</taxon>
        <taxon>Pseudomonadati</taxon>
        <taxon>Bacteroidota</taxon>
        <taxon>Cytophagia</taxon>
        <taxon>Cytophagales</taxon>
        <taxon>Reichenbachiellaceae</taxon>
        <taxon>Reichenbachiella</taxon>
    </lineage>
</organism>
<dbReference type="GO" id="GO:0004735">
    <property type="term" value="F:pyrroline-5-carboxylate reductase activity"/>
    <property type="evidence" value="ECO:0007669"/>
    <property type="project" value="UniProtKB-UniRule"/>
</dbReference>
<dbReference type="GO" id="GO:0055129">
    <property type="term" value="P:L-proline biosynthetic process"/>
    <property type="evidence" value="ECO:0007669"/>
    <property type="project" value="UniProtKB-UniRule"/>
</dbReference>
<comment type="catalytic activity">
    <reaction evidence="4">
        <text>L-proline + NADP(+) = (S)-1-pyrroline-5-carboxylate + NADPH + 2 H(+)</text>
        <dbReference type="Rhea" id="RHEA:14109"/>
        <dbReference type="ChEBI" id="CHEBI:15378"/>
        <dbReference type="ChEBI" id="CHEBI:17388"/>
        <dbReference type="ChEBI" id="CHEBI:57783"/>
        <dbReference type="ChEBI" id="CHEBI:58349"/>
        <dbReference type="ChEBI" id="CHEBI:60039"/>
        <dbReference type="EC" id="1.5.1.2"/>
    </reaction>
</comment>
<keyword evidence="10" id="KW-1185">Reference proteome</keyword>
<dbReference type="AlphaFoldDB" id="A0A1M6SN95"/>
<dbReference type="Pfam" id="PF03807">
    <property type="entry name" value="F420_oxidored"/>
    <property type="match status" value="1"/>
</dbReference>
<evidence type="ECO:0000256" key="4">
    <source>
        <dbReference type="HAMAP-Rule" id="MF_01925"/>
    </source>
</evidence>
<name>A0A1M6SN95_REIAG</name>
<dbReference type="GO" id="GO:0005737">
    <property type="term" value="C:cytoplasm"/>
    <property type="evidence" value="ECO:0007669"/>
    <property type="project" value="UniProtKB-SubCell"/>
</dbReference>
<comment type="subcellular location">
    <subcellularLocation>
        <location evidence="4">Cytoplasm</location>
    </subcellularLocation>
</comment>
<accession>A0A1M6SN95</accession>
<evidence type="ECO:0000259" key="8">
    <source>
        <dbReference type="Pfam" id="PF14748"/>
    </source>
</evidence>
<comment type="pathway">
    <text evidence="4">Amino-acid biosynthesis; L-proline biosynthesis; L-proline from L-glutamate 5-semialdehyde: step 1/1.</text>
</comment>
<keyword evidence="2 4" id="KW-0521">NADP</keyword>
<dbReference type="HAMAP" id="MF_01925">
    <property type="entry name" value="P5C_reductase"/>
    <property type="match status" value="1"/>
</dbReference>
<comment type="catalytic activity">
    <reaction evidence="4">
        <text>L-proline + NAD(+) = (S)-1-pyrroline-5-carboxylate + NADH + 2 H(+)</text>
        <dbReference type="Rhea" id="RHEA:14105"/>
        <dbReference type="ChEBI" id="CHEBI:15378"/>
        <dbReference type="ChEBI" id="CHEBI:17388"/>
        <dbReference type="ChEBI" id="CHEBI:57540"/>
        <dbReference type="ChEBI" id="CHEBI:57945"/>
        <dbReference type="ChEBI" id="CHEBI:60039"/>
        <dbReference type="EC" id="1.5.1.2"/>
    </reaction>
</comment>
<dbReference type="RefSeq" id="WP_073123141.1">
    <property type="nucleotide sequence ID" value="NZ_FRAA01000005.1"/>
</dbReference>
<dbReference type="Pfam" id="PF14748">
    <property type="entry name" value="P5CR_dimer"/>
    <property type="match status" value="1"/>
</dbReference>
<feature type="binding site" evidence="6">
    <location>
        <position position="55"/>
    </location>
    <ligand>
        <name>NADPH</name>
        <dbReference type="ChEBI" id="CHEBI:57783"/>
    </ligand>
</feature>
<dbReference type="PANTHER" id="PTHR11645">
    <property type="entry name" value="PYRROLINE-5-CARBOXYLATE REDUCTASE"/>
    <property type="match status" value="1"/>
</dbReference>
<comment type="function">
    <text evidence="4">Catalyzes the reduction of 1-pyrroline-5-carboxylate (PCA) to L-proline.</text>
</comment>
<dbReference type="EMBL" id="FRAA01000005">
    <property type="protein sequence ID" value="SHK46183.1"/>
    <property type="molecule type" value="Genomic_DNA"/>
</dbReference>
<dbReference type="STRING" id="156994.SAMN04488028_10584"/>
<dbReference type="PIRSF" id="PIRSF000193">
    <property type="entry name" value="Pyrrol-5-carb_rd"/>
    <property type="match status" value="1"/>
</dbReference>
<feature type="domain" description="Pyrroline-5-carboxylate reductase catalytic N-terminal" evidence="7">
    <location>
        <begin position="2"/>
        <end position="96"/>
    </location>
</feature>
<gene>
    <name evidence="4" type="primary">proC</name>
    <name evidence="9" type="ORF">SAMN04488028_10584</name>
</gene>